<dbReference type="InterPro" id="IPR000620">
    <property type="entry name" value="EamA_dom"/>
</dbReference>
<evidence type="ECO:0000256" key="5">
    <source>
        <dbReference type="ARBA" id="ARBA00022692"/>
    </source>
</evidence>
<evidence type="ECO:0000256" key="4">
    <source>
        <dbReference type="ARBA" id="ARBA00022475"/>
    </source>
</evidence>
<keyword evidence="4" id="KW-1003">Cell membrane</keyword>
<keyword evidence="7 8" id="KW-0472">Membrane</keyword>
<dbReference type="RefSeq" id="WP_097120866.1">
    <property type="nucleotide sequence ID" value="NZ_OCND01000002.1"/>
</dbReference>
<comment type="similarity">
    <text evidence="2">Belongs to the EamA transporter family.</text>
</comment>
<evidence type="ECO:0000256" key="3">
    <source>
        <dbReference type="ARBA" id="ARBA00022448"/>
    </source>
</evidence>
<organism evidence="10 11">
    <name type="scientific">Pseudoxanthomonas wuyuanensis</name>
    <dbReference type="NCBI Taxonomy" id="1073196"/>
    <lineage>
        <taxon>Bacteria</taxon>
        <taxon>Pseudomonadati</taxon>
        <taxon>Pseudomonadota</taxon>
        <taxon>Gammaproteobacteria</taxon>
        <taxon>Lysobacterales</taxon>
        <taxon>Lysobacteraceae</taxon>
        <taxon>Pseudoxanthomonas</taxon>
    </lineage>
</organism>
<comment type="subcellular location">
    <subcellularLocation>
        <location evidence="1">Cell membrane</location>
        <topology evidence="1">Multi-pass membrane protein</topology>
    </subcellularLocation>
</comment>
<reference evidence="10 11" key="1">
    <citation type="submission" date="2017-09" db="EMBL/GenBank/DDBJ databases">
        <authorList>
            <person name="Ehlers B."/>
            <person name="Leendertz F.H."/>
        </authorList>
    </citation>
    <scope>NUCLEOTIDE SEQUENCE [LARGE SCALE GENOMIC DNA]</scope>
    <source>
        <strain evidence="10 11">CGMCC 1.10978</strain>
    </source>
</reference>
<keyword evidence="5 8" id="KW-0812">Transmembrane</keyword>
<feature type="transmembrane region" description="Helical" evidence="8">
    <location>
        <begin position="246"/>
        <end position="267"/>
    </location>
</feature>
<feature type="transmembrane region" description="Helical" evidence="8">
    <location>
        <begin position="73"/>
        <end position="93"/>
    </location>
</feature>
<dbReference type="EMBL" id="OCND01000002">
    <property type="protein sequence ID" value="SOD52776.1"/>
    <property type="molecule type" value="Genomic_DNA"/>
</dbReference>
<evidence type="ECO:0000313" key="10">
    <source>
        <dbReference type="EMBL" id="SOD52776.1"/>
    </source>
</evidence>
<feature type="transmembrane region" description="Helical" evidence="8">
    <location>
        <begin position="43"/>
        <end position="61"/>
    </location>
</feature>
<feature type="transmembrane region" description="Helical" evidence="8">
    <location>
        <begin position="152"/>
        <end position="168"/>
    </location>
</feature>
<dbReference type="OrthoDB" id="369870at2"/>
<feature type="domain" description="EamA" evidence="9">
    <location>
        <begin position="9"/>
        <end position="145"/>
    </location>
</feature>
<feature type="transmembrane region" description="Helical" evidence="8">
    <location>
        <begin position="12"/>
        <end position="31"/>
    </location>
</feature>
<evidence type="ECO:0000313" key="11">
    <source>
        <dbReference type="Proteomes" id="UP000219374"/>
    </source>
</evidence>
<keyword evidence="3" id="KW-0813">Transport</keyword>
<evidence type="ECO:0000256" key="8">
    <source>
        <dbReference type="SAM" id="Phobius"/>
    </source>
</evidence>
<proteinExistence type="inferred from homology"/>
<keyword evidence="6 8" id="KW-1133">Transmembrane helix</keyword>
<feature type="transmembrane region" description="Helical" evidence="8">
    <location>
        <begin position="180"/>
        <end position="198"/>
    </location>
</feature>
<evidence type="ECO:0000256" key="2">
    <source>
        <dbReference type="ARBA" id="ARBA00007362"/>
    </source>
</evidence>
<feature type="transmembrane region" description="Helical" evidence="8">
    <location>
        <begin position="273"/>
        <end position="291"/>
    </location>
</feature>
<evidence type="ECO:0000259" key="9">
    <source>
        <dbReference type="Pfam" id="PF00892"/>
    </source>
</evidence>
<feature type="transmembrane region" description="Helical" evidence="8">
    <location>
        <begin position="129"/>
        <end position="146"/>
    </location>
</feature>
<gene>
    <name evidence="10" type="ORF">SAMN06296416_10276</name>
</gene>
<protein>
    <submittedName>
        <fullName evidence="10">Chloramphenicol-sensitive protein RarD</fullName>
    </submittedName>
</protein>
<evidence type="ECO:0000256" key="7">
    <source>
        <dbReference type="ARBA" id="ARBA00023136"/>
    </source>
</evidence>
<dbReference type="Pfam" id="PF00892">
    <property type="entry name" value="EamA"/>
    <property type="match status" value="2"/>
</dbReference>
<feature type="transmembrane region" description="Helical" evidence="8">
    <location>
        <begin position="105"/>
        <end position="122"/>
    </location>
</feature>
<dbReference type="AlphaFoldDB" id="A0A286D2D8"/>
<accession>A0A286D2D8</accession>
<feature type="transmembrane region" description="Helical" evidence="8">
    <location>
        <begin position="210"/>
        <end position="234"/>
    </location>
</feature>
<dbReference type="GO" id="GO:0005886">
    <property type="term" value="C:plasma membrane"/>
    <property type="evidence" value="ECO:0007669"/>
    <property type="project" value="UniProtKB-SubCell"/>
</dbReference>
<feature type="domain" description="EamA" evidence="9">
    <location>
        <begin position="154"/>
        <end position="285"/>
    </location>
</feature>
<dbReference type="Proteomes" id="UP000219374">
    <property type="component" value="Unassembled WGS sequence"/>
</dbReference>
<dbReference type="SUPFAM" id="SSF103481">
    <property type="entry name" value="Multidrug resistance efflux transporter EmrE"/>
    <property type="match status" value="2"/>
</dbReference>
<dbReference type="InterPro" id="IPR037185">
    <property type="entry name" value="EmrE-like"/>
</dbReference>
<dbReference type="NCBIfam" id="TIGR00688">
    <property type="entry name" value="rarD"/>
    <property type="match status" value="1"/>
</dbReference>
<name>A0A286D2D8_9GAMM</name>
<sequence length="305" mass="33096">MNPAAVDRKGLAITALTFVLWGVVPLYWRLLDAVPSLHIMAHRVIWSGVLVVGWLLLSNGLGWWRQMRARPRALATLALSSVTIGFNWGLYIWAVNAGHVVETSLGYFINPLINVVLGVALLRERLSPAQWVAVAFALLGVAWLTWHSGSPPWIALGLAFSFGLYGLLRKLISVDAVAGLGVESVYLFLPALAFVVWGEMGHGGGFVADWGWRIDLLLIFAGVVSAVPLIGFAYGVRRIPLSLVGLLQYIAPSLQLLIGVLVFKEAFGPDRAVGFASIWLGLLIFASDGLWRSRRRPAAVPAAAE</sequence>
<dbReference type="InterPro" id="IPR004626">
    <property type="entry name" value="RarD"/>
</dbReference>
<evidence type="ECO:0000256" key="1">
    <source>
        <dbReference type="ARBA" id="ARBA00004651"/>
    </source>
</evidence>
<keyword evidence="11" id="KW-1185">Reference proteome</keyword>
<dbReference type="PANTHER" id="PTHR22911">
    <property type="entry name" value="ACYL-MALONYL CONDENSING ENZYME-RELATED"/>
    <property type="match status" value="1"/>
</dbReference>
<evidence type="ECO:0000256" key="6">
    <source>
        <dbReference type="ARBA" id="ARBA00022989"/>
    </source>
</evidence>
<dbReference type="PANTHER" id="PTHR22911:SF137">
    <property type="entry name" value="SOLUTE CARRIER FAMILY 35 MEMBER G2-RELATED"/>
    <property type="match status" value="1"/>
</dbReference>